<keyword evidence="2" id="KW-1185">Reference proteome</keyword>
<evidence type="ECO:0000313" key="1">
    <source>
        <dbReference type="EMBL" id="KAJ7668186.1"/>
    </source>
</evidence>
<organism evidence="1 2">
    <name type="scientific">Mycena rosella</name>
    <name type="common">Pink bonnet</name>
    <name type="synonym">Agaricus rosellus</name>
    <dbReference type="NCBI Taxonomy" id="1033263"/>
    <lineage>
        <taxon>Eukaryota</taxon>
        <taxon>Fungi</taxon>
        <taxon>Dikarya</taxon>
        <taxon>Basidiomycota</taxon>
        <taxon>Agaricomycotina</taxon>
        <taxon>Agaricomycetes</taxon>
        <taxon>Agaricomycetidae</taxon>
        <taxon>Agaricales</taxon>
        <taxon>Marasmiineae</taxon>
        <taxon>Mycenaceae</taxon>
        <taxon>Mycena</taxon>
    </lineage>
</organism>
<name>A0AAD7CYE1_MYCRO</name>
<gene>
    <name evidence="1" type="ORF">B0H17DRAFT_1088121</name>
</gene>
<proteinExistence type="predicted"/>
<evidence type="ECO:0000313" key="2">
    <source>
        <dbReference type="Proteomes" id="UP001221757"/>
    </source>
</evidence>
<dbReference type="EMBL" id="JARKIE010000196">
    <property type="protein sequence ID" value="KAJ7668186.1"/>
    <property type="molecule type" value="Genomic_DNA"/>
</dbReference>
<comment type="caution">
    <text evidence="1">The sequence shown here is derived from an EMBL/GenBank/DDBJ whole genome shotgun (WGS) entry which is preliminary data.</text>
</comment>
<protein>
    <submittedName>
        <fullName evidence="1">Uncharacterized protein</fullName>
    </submittedName>
</protein>
<dbReference type="Proteomes" id="UP001221757">
    <property type="component" value="Unassembled WGS sequence"/>
</dbReference>
<accession>A0AAD7CYE1</accession>
<reference evidence="1" key="1">
    <citation type="submission" date="2023-03" db="EMBL/GenBank/DDBJ databases">
        <title>Massive genome expansion in bonnet fungi (Mycena s.s.) driven by repeated elements and novel gene families across ecological guilds.</title>
        <authorList>
            <consortium name="Lawrence Berkeley National Laboratory"/>
            <person name="Harder C.B."/>
            <person name="Miyauchi S."/>
            <person name="Viragh M."/>
            <person name="Kuo A."/>
            <person name="Thoen E."/>
            <person name="Andreopoulos B."/>
            <person name="Lu D."/>
            <person name="Skrede I."/>
            <person name="Drula E."/>
            <person name="Henrissat B."/>
            <person name="Morin E."/>
            <person name="Kohler A."/>
            <person name="Barry K."/>
            <person name="LaButti K."/>
            <person name="Morin E."/>
            <person name="Salamov A."/>
            <person name="Lipzen A."/>
            <person name="Mereny Z."/>
            <person name="Hegedus B."/>
            <person name="Baldrian P."/>
            <person name="Stursova M."/>
            <person name="Weitz H."/>
            <person name="Taylor A."/>
            <person name="Grigoriev I.V."/>
            <person name="Nagy L.G."/>
            <person name="Martin F."/>
            <person name="Kauserud H."/>
        </authorList>
    </citation>
    <scope>NUCLEOTIDE SEQUENCE</scope>
    <source>
        <strain evidence="1">CBHHK067</strain>
    </source>
</reference>
<dbReference type="AlphaFoldDB" id="A0AAD7CYE1"/>
<sequence length="205" mass="21504">MAGLFKAPLSHAERAVASMELSAPVAPGTRWSVPVANELHQDTQSVAAFTAQLSQQRQQMLDIESRYDYVQSQFAAVLETIYKGPRNNDSLLGRLANGHNNAMAAIAQVQQVAADSTARVAAMEGTVQMCAASMAELHRGLQILLTHDHADVPAPVNAPAPVPAPVTAPTPVAQAPSLTPVLTQVPLTAPAAVAPSDTATRMAEM</sequence>